<feature type="transmembrane region" description="Helical" evidence="1">
    <location>
        <begin position="55"/>
        <end position="79"/>
    </location>
</feature>
<dbReference type="InterPro" id="IPR004485">
    <property type="entry name" value="Cobalamin_biosynth_CobD/CbiB"/>
</dbReference>
<feature type="transmembrane region" description="Helical" evidence="1">
    <location>
        <begin position="30"/>
        <end position="48"/>
    </location>
</feature>
<sequence length="95" mass="10428">MLLNSCIILLLAASLDYLIGDPWGWPHPVRVMGWVISLFTNLVLFQWNSSSIRRWAGIFLSVGLIVGSGFVGWVLVLVAKGLHPLVGLTVESILL</sequence>
<gene>
    <name evidence="2" type="ORF">F6J89_31365</name>
</gene>
<dbReference type="EMBL" id="JAAHFQ010001014">
    <property type="protein sequence ID" value="NER31987.1"/>
    <property type="molecule type" value="Genomic_DNA"/>
</dbReference>
<reference evidence="2" key="1">
    <citation type="submission" date="2019-11" db="EMBL/GenBank/DDBJ databases">
        <title>Genomic insights into an expanded diversity of filamentous marine cyanobacteria reveals the extraordinary biosynthetic potential of Moorea and Okeania.</title>
        <authorList>
            <person name="Ferreira Leao T."/>
            <person name="Wang M."/>
            <person name="Moss N."/>
            <person name="Da Silva R."/>
            <person name="Sanders J."/>
            <person name="Nurk S."/>
            <person name="Gurevich A."/>
            <person name="Humphrey G."/>
            <person name="Reher R."/>
            <person name="Zhu Q."/>
            <person name="Belda-Ferre P."/>
            <person name="Glukhov E."/>
            <person name="Rex R."/>
            <person name="Dorrestein P.C."/>
            <person name="Knight R."/>
            <person name="Pevzner P."/>
            <person name="Gerwick W.H."/>
            <person name="Gerwick L."/>
        </authorList>
    </citation>
    <scope>NUCLEOTIDE SEQUENCE</scope>
    <source>
        <strain evidence="2">SIO1C4</strain>
    </source>
</reference>
<keyword evidence="1" id="KW-0472">Membrane</keyword>
<dbReference type="Pfam" id="PF03186">
    <property type="entry name" value="CobD_Cbib"/>
    <property type="match status" value="1"/>
</dbReference>
<keyword evidence="1" id="KW-1133">Transmembrane helix</keyword>
<dbReference type="GO" id="GO:0016020">
    <property type="term" value="C:membrane"/>
    <property type="evidence" value="ECO:0007669"/>
    <property type="project" value="InterPro"/>
</dbReference>
<name>A0A6B3NK33_9CYAN</name>
<feature type="non-terminal residue" evidence="2">
    <location>
        <position position="95"/>
    </location>
</feature>
<dbReference type="UniPathway" id="UPA00148"/>
<evidence type="ECO:0000256" key="1">
    <source>
        <dbReference type="SAM" id="Phobius"/>
    </source>
</evidence>
<evidence type="ECO:0000313" key="2">
    <source>
        <dbReference type="EMBL" id="NER31987.1"/>
    </source>
</evidence>
<keyword evidence="1" id="KW-0812">Transmembrane</keyword>
<dbReference type="GO" id="GO:0009236">
    <property type="term" value="P:cobalamin biosynthetic process"/>
    <property type="evidence" value="ECO:0007669"/>
    <property type="project" value="UniProtKB-UniPathway"/>
</dbReference>
<dbReference type="AlphaFoldDB" id="A0A6B3NK33"/>
<protein>
    <submittedName>
        <fullName evidence="2">Cobalamin biosynthesis protein</fullName>
    </submittedName>
</protein>
<accession>A0A6B3NK33</accession>
<proteinExistence type="predicted"/>
<comment type="caution">
    <text evidence="2">The sequence shown here is derived from an EMBL/GenBank/DDBJ whole genome shotgun (WGS) entry which is preliminary data.</text>
</comment>
<dbReference type="GO" id="GO:0048472">
    <property type="term" value="F:threonine-phosphate decarboxylase activity"/>
    <property type="evidence" value="ECO:0007669"/>
    <property type="project" value="InterPro"/>
</dbReference>
<organism evidence="2">
    <name type="scientific">Symploca sp. SIO1C4</name>
    <dbReference type="NCBI Taxonomy" id="2607765"/>
    <lineage>
        <taxon>Bacteria</taxon>
        <taxon>Bacillati</taxon>
        <taxon>Cyanobacteriota</taxon>
        <taxon>Cyanophyceae</taxon>
        <taxon>Coleofasciculales</taxon>
        <taxon>Coleofasciculaceae</taxon>
        <taxon>Symploca</taxon>
    </lineage>
</organism>